<evidence type="ECO:0000313" key="3">
    <source>
        <dbReference type="Proteomes" id="UP000470876"/>
    </source>
</evidence>
<accession>A0ABX0CH26</accession>
<dbReference type="EMBL" id="JAAGUX010000011">
    <property type="protein sequence ID" value="NEW55855.1"/>
    <property type="molecule type" value="Genomic_DNA"/>
</dbReference>
<organism evidence="2 3">
    <name type="scientific">Nocardia cyriacigeorgica</name>
    <dbReference type="NCBI Taxonomy" id="135487"/>
    <lineage>
        <taxon>Bacteria</taxon>
        <taxon>Bacillati</taxon>
        <taxon>Actinomycetota</taxon>
        <taxon>Actinomycetes</taxon>
        <taxon>Mycobacteriales</taxon>
        <taxon>Nocardiaceae</taxon>
        <taxon>Nocardia</taxon>
    </lineage>
</organism>
<proteinExistence type="predicted"/>
<keyword evidence="3" id="KW-1185">Reference proteome</keyword>
<feature type="chain" id="PRO_5046717569" description="Secreted protein" evidence="1">
    <location>
        <begin position="29"/>
        <end position="106"/>
    </location>
</feature>
<dbReference type="RefSeq" id="WP_163825413.1">
    <property type="nucleotide sequence ID" value="NZ_JAAGUX010000011.1"/>
</dbReference>
<evidence type="ECO:0000256" key="1">
    <source>
        <dbReference type="SAM" id="SignalP"/>
    </source>
</evidence>
<comment type="caution">
    <text evidence="2">The sequence shown here is derived from an EMBL/GenBank/DDBJ whole genome shotgun (WGS) entry which is preliminary data.</text>
</comment>
<protein>
    <recommendedName>
        <fullName evidence="4">Secreted protein</fullName>
    </recommendedName>
</protein>
<evidence type="ECO:0008006" key="4">
    <source>
        <dbReference type="Google" id="ProtNLM"/>
    </source>
</evidence>
<sequence length="106" mass="10594">MKKIALRSALATAAIAPILVLGAGVASAGPIIVPDTNPGAVRVGDPTYTEDWTCAVWGPWTMGVASFSQPVNPVATVAGFQAGAQVTGACIGDTIPWVAFINGTAG</sequence>
<name>A0ABX0CH26_9NOCA</name>
<feature type="signal peptide" evidence="1">
    <location>
        <begin position="1"/>
        <end position="28"/>
    </location>
</feature>
<gene>
    <name evidence="2" type="ORF">GV794_09335</name>
</gene>
<dbReference type="Proteomes" id="UP000470876">
    <property type="component" value="Unassembled WGS sequence"/>
</dbReference>
<evidence type="ECO:0000313" key="2">
    <source>
        <dbReference type="EMBL" id="NEW55855.1"/>
    </source>
</evidence>
<reference evidence="2 3" key="1">
    <citation type="submission" date="2020-01" db="EMBL/GenBank/DDBJ databases">
        <title>Genetics and antimicrobial susceptibilities of Nocardia species isolated from the soil; a comparison with species isolated from humans.</title>
        <authorList>
            <person name="Carrasco G."/>
            <person name="Monzon S."/>
            <person name="Sansegundo M."/>
            <person name="Garcia E."/>
            <person name="Garrido N."/>
            <person name="Medina M.J."/>
            <person name="Villalon P."/>
            <person name="Ramirez-Arocha A.C."/>
            <person name="Jimenez P."/>
            <person name="Cuesta I."/>
            <person name="Valdezate S."/>
        </authorList>
    </citation>
    <scope>NUCLEOTIDE SEQUENCE [LARGE SCALE GENOMIC DNA]</scope>
    <source>
        <strain evidence="2 3">CNM20110649</strain>
    </source>
</reference>
<keyword evidence="1" id="KW-0732">Signal</keyword>